<proteinExistence type="predicted"/>
<accession>A0ABW2UWS2</accession>
<evidence type="ECO:0000313" key="2">
    <source>
        <dbReference type="Proteomes" id="UP001596620"/>
    </source>
</evidence>
<dbReference type="InterPro" id="IPR019644">
    <property type="entry name" value="DUF2508"/>
</dbReference>
<dbReference type="Proteomes" id="UP001596620">
    <property type="component" value="Unassembled WGS sequence"/>
</dbReference>
<dbReference type="RefSeq" id="WP_382358052.1">
    <property type="nucleotide sequence ID" value="NZ_JBHTGR010000006.1"/>
</dbReference>
<gene>
    <name evidence="1" type="ORF">ACFQU8_04745</name>
</gene>
<comment type="caution">
    <text evidence="1">The sequence shown here is derived from an EMBL/GenBank/DDBJ whole genome shotgun (WGS) entry which is preliminary data.</text>
</comment>
<reference evidence="2" key="1">
    <citation type="journal article" date="2019" name="Int. J. Syst. Evol. Microbiol.">
        <title>The Global Catalogue of Microorganisms (GCM) 10K type strain sequencing project: providing services to taxonomists for standard genome sequencing and annotation.</title>
        <authorList>
            <consortium name="The Broad Institute Genomics Platform"/>
            <consortium name="The Broad Institute Genome Sequencing Center for Infectious Disease"/>
            <person name="Wu L."/>
            <person name="Ma J."/>
        </authorList>
    </citation>
    <scope>NUCLEOTIDE SEQUENCE [LARGE SCALE GENOMIC DNA]</scope>
    <source>
        <strain evidence="2">JCM 30234</strain>
    </source>
</reference>
<dbReference type="Pfam" id="PF10704">
    <property type="entry name" value="DUF2508"/>
    <property type="match status" value="1"/>
</dbReference>
<evidence type="ECO:0000313" key="1">
    <source>
        <dbReference type="EMBL" id="MFC7746548.1"/>
    </source>
</evidence>
<name>A0ABW2UWS2_9BACI</name>
<organism evidence="1 2">
    <name type="scientific">Lentibacillus kimchii</name>
    <dbReference type="NCBI Taxonomy" id="1542911"/>
    <lineage>
        <taxon>Bacteria</taxon>
        <taxon>Bacillati</taxon>
        <taxon>Bacillota</taxon>
        <taxon>Bacilli</taxon>
        <taxon>Bacillales</taxon>
        <taxon>Bacillaceae</taxon>
        <taxon>Lentibacillus</taxon>
    </lineage>
</organism>
<keyword evidence="2" id="KW-1185">Reference proteome</keyword>
<sequence length="71" mass="8514">MKQKKQRQEADNQLLEALFSAENEWRQIQAIMDKSVEPTEGGWFQLKLAQAKYLFLLREARRRDVRAIQQH</sequence>
<dbReference type="EMBL" id="JBHTGR010000006">
    <property type="protein sequence ID" value="MFC7746548.1"/>
    <property type="molecule type" value="Genomic_DNA"/>
</dbReference>
<protein>
    <submittedName>
        <fullName evidence="1">YaaL family protein</fullName>
    </submittedName>
</protein>